<keyword evidence="4" id="KW-1185">Reference proteome</keyword>
<feature type="region of interest" description="Disordered" evidence="1">
    <location>
        <begin position="361"/>
        <end position="427"/>
    </location>
</feature>
<organism evidence="3 4">
    <name type="scientific">Streptomyces arboris</name>
    <dbReference type="NCBI Taxonomy" id="2600619"/>
    <lineage>
        <taxon>Bacteria</taxon>
        <taxon>Bacillati</taxon>
        <taxon>Actinomycetota</taxon>
        <taxon>Actinomycetes</taxon>
        <taxon>Kitasatosporales</taxon>
        <taxon>Streptomycetaceae</taxon>
        <taxon>Streptomyces</taxon>
    </lineage>
</organism>
<keyword evidence="2" id="KW-0812">Transmembrane</keyword>
<feature type="compositionally biased region" description="Low complexity" evidence="1">
    <location>
        <begin position="378"/>
        <end position="387"/>
    </location>
</feature>
<feature type="transmembrane region" description="Helical" evidence="2">
    <location>
        <begin position="197"/>
        <end position="215"/>
    </location>
</feature>
<name>A0A5N5EGJ2_9ACTN</name>
<feature type="region of interest" description="Disordered" evidence="1">
    <location>
        <begin position="306"/>
        <end position="326"/>
    </location>
</feature>
<keyword evidence="2" id="KW-1133">Transmembrane helix</keyword>
<feature type="transmembrane region" description="Helical" evidence="2">
    <location>
        <begin position="170"/>
        <end position="191"/>
    </location>
</feature>
<evidence type="ECO:0000313" key="4">
    <source>
        <dbReference type="Proteomes" id="UP000326907"/>
    </source>
</evidence>
<sequence length="427" mass="44411">MPDSNPCDGIKGSAKEFCERSREDNPQPPPQEGGITGGASDHVKDLAESLIDGLQGLLAPDKLWAAEKSDSVVYAQFAWLGQHIAVAIFVCVVVACALTAWQGAPRLRQMGVSTGWTLAAVAGMGAVPGAVVLLNRALSGAFTAAFNSNETTLLKVISKDLESADTGGPLGSMILIAALVVALAFAGLVFLTRQLGILVFVLMAPLVLASLARGGDTTAVRAWASRLLGLMFAPLALLLIAPLVSLAQGNLVLDAVLLVAADVLMLRMIFHGIPYIGPRVAGAVRTAVERNTSNRVVLGLARAGAPETYEQENSPRGRRTVPTPGRAVHQDRGVLLGAYGIKQASRPGRLTTASTIAQVQEGAERTAQITEARRRARAAQAQQTGTQPRPPRPGSPGVPPGSRPPAPPAPSRGPRPPGPQPAPPPNP</sequence>
<evidence type="ECO:0000313" key="3">
    <source>
        <dbReference type="EMBL" id="KAB2587722.1"/>
    </source>
</evidence>
<dbReference type="EMBL" id="VYUA01000077">
    <property type="protein sequence ID" value="KAB2587722.1"/>
    <property type="molecule type" value="Genomic_DNA"/>
</dbReference>
<dbReference type="RefSeq" id="WP_151514032.1">
    <property type="nucleotide sequence ID" value="NZ_VYUA01000077.1"/>
</dbReference>
<feature type="compositionally biased region" description="Pro residues" evidence="1">
    <location>
        <begin position="388"/>
        <end position="427"/>
    </location>
</feature>
<dbReference type="Proteomes" id="UP000326907">
    <property type="component" value="Unassembled WGS sequence"/>
</dbReference>
<evidence type="ECO:0000256" key="1">
    <source>
        <dbReference type="SAM" id="MobiDB-lite"/>
    </source>
</evidence>
<reference evidence="3 4" key="1">
    <citation type="submission" date="2019-09" db="EMBL/GenBank/DDBJ databases">
        <authorList>
            <person name="Liu P."/>
        </authorList>
    </citation>
    <scope>NUCLEOTIDE SEQUENCE [LARGE SCALE GENOMIC DNA]</scope>
    <source>
        <strain evidence="3 4">TRM68085</strain>
    </source>
</reference>
<dbReference type="AlphaFoldDB" id="A0A5N5EGJ2"/>
<comment type="caution">
    <text evidence="3">The sequence shown here is derived from an EMBL/GenBank/DDBJ whole genome shotgun (WGS) entry which is preliminary data.</text>
</comment>
<feature type="transmembrane region" description="Helical" evidence="2">
    <location>
        <begin position="84"/>
        <end position="104"/>
    </location>
</feature>
<feature type="transmembrane region" description="Helical" evidence="2">
    <location>
        <begin position="227"/>
        <end position="245"/>
    </location>
</feature>
<evidence type="ECO:0000256" key="2">
    <source>
        <dbReference type="SAM" id="Phobius"/>
    </source>
</evidence>
<feature type="transmembrane region" description="Helical" evidence="2">
    <location>
        <begin position="116"/>
        <end position="134"/>
    </location>
</feature>
<feature type="region of interest" description="Disordered" evidence="1">
    <location>
        <begin position="1"/>
        <end position="39"/>
    </location>
</feature>
<protein>
    <submittedName>
        <fullName evidence="3">Uncharacterized protein</fullName>
    </submittedName>
</protein>
<feature type="compositionally biased region" description="Basic and acidic residues" evidence="1">
    <location>
        <begin position="13"/>
        <end position="25"/>
    </location>
</feature>
<feature type="transmembrane region" description="Helical" evidence="2">
    <location>
        <begin position="251"/>
        <end position="270"/>
    </location>
</feature>
<keyword evidence="2" id="KW-0472">Membrane</keyword>
<accession>A0A5N5EGJ2</accession>
<proteinExistence type="predicted"/>
<gene>
    <name evidence="3" type="ORF">F5983_36405</name>
</gene>